<evidence type="ECO:0000256" key="4">
    <source>
        <dbReference type="ARBA" id="ARBA00023054"/>
    </source>
</evidence>
<dbReference type="SMART" id="SM00389">
    <property type="entry name" value="HOX"/>
    <property type="match status" value="1"/>
</dbReference>
<comment type="subcellular location">
    <subcellularLocation>
        <location evidence="1 9 10">Nucleus</location>
    </subcellularLocation>
</comment>
<dbReference type="GO" id="GO:0005634">
    <property type="term" value="C:nucleus"/>
    <property type="evidence" value="ECO:0007669"/>
    <property type="project" value="UniProtKB-SubCell"/>
</dbReference>
<dbReference type="InterPro" id="IPR002913">
    <property type="entry name" value="START_lipid-bd_dom"/>
</dbReference>
<dbReference type="PANTHER" id="PTHR45654">
    <property type="entry name" value="HOMEOBOX-LEUCINE ZIPPER PROTEIN MERISTEM L1"/>
    <property type="match status" value="1"/>
</dbReference>
<evidence type="ECO:0000259" key="11">
    <source>
        <dbReference type="PROSITE" id="PS50071"/>
    </source>
</evidence>
<evidence type="ECO:0000256" key="2">
    <source>
        <dbReference type="ARBA" id="ARBA00006789"/>
    </source>
</evidence>
<evidence type="ECO:0000313" key="14">
    <source>
        <dbReference type="Proteomes" id="UP000436088"/>
    </source>
</evidence>
<dbReference type="InterPro" id="IPR017970">
    <property type="entry name" value="Homeobox_CS"/>
</dbReference>
<sequence>MKKLVLSSPSRGNVTIDTLLSRSKNWNRIPTYLQPLHNHIFAFVYREQCLVFCSVFKDCPHPDDKQRMRLSQELGLKTSQVKFWFQNRRTQMKAQQDRSENAILRAENESLKNDFYLLQAELSKLVCPNCNGPPVPGGVSFAEFLGTVLRHCFTIYGATNANNGCIDASFIRFGQLDMNIYLRQFPEPMAPVLTEAASFPDNDNIFLMEEEKATAMKLAMSSMDELVKMFRSNEPLWIRNKENGKELLNLEENAKVFHNHWPLNLKQHSSEFRRTEASRNSAVIMNSITWYTHSLCQQMDRALSLYSCWSQKYSIPGQLWIAILDSSNDTVRITTRKVIQPCQPNGLILCAVSTAWLSYPHHQVFDLLRDEKRIAQLEVLSNGNALHEVADIANGAHPGNCISLLRIDLAMSGEDPSCIPLLPLGFCIAPMELIKDAGSTEEANGHRSAGGLLTVGLQVLARTVPSAKLNLSSIATIDNHLRTIVHRIIAALSSSSRTLSCPDIENDAGSCSESANAPEDEKINWGSYCVYVEEVKSAPDEKIN</sequence>
<dbReference type="PROSITE" id="PS50848">
    <property type="entry name" value="START"/>
    <property type="match status" value="1"/>
</dbReference>
<dbReference type="GO" id="GO:0000981">
    <property type="term" value="F:DNA-binding transcription factor activity, RNA polymerase II-specific"/>
    <property type="evidence" value="ECO:0007669"/>
    <property type="project" value="InterPro"/>
</dbReference>
<keyword evidence="7" id="KW-0804">Transcription</keyword>
<evidence type="ECO:0000313" key="13">
    <source>
        <dbReference type="EMBL" id="KAE8731930.1"/>
    </source>
</evidence>
<reference evidence="13" key="1">
    <citation type="submission" date="2019-09" db="EMBL/GenBank/DDBJ databases">
        <title>Draft genome information of white flower Hibiscus syriacus.</title>
        <authorList>
            <person name="Kim Y.-M."/>
        </authorList>
    </citation>
    <scope>NUCLEOTIDE SEQUENCE [LARGE SCALE GENOMIC DNA]</scope>
    <source>
        <strain evidence="13">YM2019G1</strain>
    </source>
</reference>
<evidence type="ECO:0000256" key="1">
    <source>
        <dbReference type="ARBA" id="ARBA00004123"/>
    </source>
</evidence>
<evidence type="ECO:0000256" key="8">
    <source>
        <dbReference type="ARBA" id="ARBA00023242"/>
    </source>
</evidence>
<feature type="domain" description="Homeobox" evidence="11">
    <location>
        <begin position="56"/>
        <end position="95"/>
    </location>
</feature>
<dbReference type="EMBL" id="VEPZ02000175">
    <property type="protein sequence ID" value="KAE8731930.1"/>
    <property type="molecule type" value="Genomic_DNA"/>
</dbReference>
<keyword evidence="4" id="KW-0175">Coiled coil</keyword>
<comment type="caution">
    <text evidence="13">The sequence shown here is derived from an EMBL/GenBank/DDBJ whole genome shotgun (WGS) entry which is preliminary data.</text>
</comment>
<evidence type="ECO:0000256" key="9">
    <source>
        <dbReference type="PROSITE-ProRule" id="PRU00108"/>
    </source>
</evidence>
<proteinExistence type="inferred from homology"/>
<dbReference type="PROSITE" id="PS50071">
    <property type="entry name" value="HOMEOBOX_2"/>
    <property type="match status" value="1"/>
</dbReference>
<dbReference type="InterPro" id="IPR001356">
    <property type="entry name" value="HD"/>
</dbReference>
<dbReference type="GO" id="GO:0008289">
    <property type="term" value="F:lipid binding"/>
    <property type="evidence" value="ECO:0007669"/>
    <property type="project" value="InterPro"/>
</dbReference>
<dbReference type="Pfam" id="PF00046">
    <property type="entry name" value="Homeodomain"/>
    <property type="match status" value="1"/>
</dbReference>
<protein>
    <submittedName>
        <fullName evidence="13">Homeobox-leucine zipper protein HDG5-like isoform X2</fullName>
    </submittedName>
</protein>
<name>A0A6A3CRA5_HIBSY</name>
<evidence type="ECO:0000256" key="7">
    <source>
        <dbReference type="ARBA" id="ARBA00023163"/>
    </source>
</evidence>
<accession>A0A6A3CRA5</accession>
<feature type="DNA-binding region" description="Homeobox" evidence="9">
    <location>
        <begin position="58"/>
        <end position="96"/>
    </location>
</feature>
<evidence type="ECO:0000256" key="3">
    <source>
        <dbReference type="ARBA" id="ARBA00023015"/>
    </source>
</evidence>
<evidence type="ECO:0000256" key="10">
    <source>
        <dbReference type="RuleBase" id="RU000682"/>
    </source>
</evidence>
<dbReference type="FunFam" id="1.10.10.60:FF:000229">
    <property type="entry name" value="Homeobox-leucine zipper protein HDG1"/>
    <property type="match status" value="1"/>
</dbReference>
<dbReference type="InterPro" id="IPR057993">
    <property type="entry name" value="HD-Zip_IV_C"/>
</dbReference>
<dbReference type="Pfam" id="PF25797">
    <property type="entry name" value="PDF2_C"/>
    <property type="match status" value="2"/>
</dbReference>
<feature type="domain" description="START" evidence="12">
    <location>
        <begin position="208"/>
        <end position="257"/>
    </location>
</feature>
<evidence type="ECO:0000256" key="6">
    <source>
        <dbReference type="ARBA" id="ARBA00023155"/>
    </source>
</evidence>
<keyword evidence="3" id="KW-0805">Transcription regulation</keyword>
<dbReference type="Gene3D" id="1.10.10.60">
    <property type="entry name" value="Homeodomain-like"/>
    <property type="match status" value="1"/>
</dbReference>
<dbReference type="GO" id="GO:0003677">
    <property type="term" value="F:DNA binding"/>
    <property type="evidence" value="ECO:0007669"/>
    <property type="project" value="UniProtKB-UniRule"/>
</dbReference>
<comment type="similarity">
    <text evidence="2">Belongs to the HD-ZIP homeobox family. Class IV subfamily.</text>
</comment>
<dbReference type="PROSITE" id="PS00027">
    <property type="entry name" value="HOMEOBOX_1"/>
    <property type="match status" value="1"/>
</dbReference>
<gene>
    <name evidence="13" type="ORF">F3Y22_tig00002338pilonHSYRG00061</name>
</gene>
<dbReference type="InterPro" id="IPR009057">
    <property type="entry name" value="Homeodomain-like_sf"/>
</dbReference>
<dbReference type="PANTHER" id="PTHR45654:SF11">
    <property type="entry name" value="HOMEOBOX-LEUCINE ZIPPER PROTEIN HDG5"/>
    <property type="match status" value="1"/>
</dbReference>
<dbReference type="InterPro" id="IPR042160">
    <property type="entry name" value="HD-Zip_IV"/>
</dbReference>
<keyword evidence="14" id="KW-1185">Reference proteome</keyword>
<evidence type="ECO:0000256" key="5">
    <source>
        <dbReference type="ARBA" id="ARBA00023125"/>
    </source>
</evidence>
<keyword evidence="8 9" id="KW-0539">Nucleus</keyword>
<dbReference type="AlphaFoldDB" id="A0A6A3CRA5"/>
<dbReference type="SUPFAM" id="SSF46689">
    <property type="entry name" value="Homeodomain-like"/>
    <property type="match status" value="1"/>
</dbReference>
<evidence type="ECO:0000259" key="12">
    <source>
        <dbReference type="PROSITE" id="PS50848"/>
    </source>
</evidence>
<dbReference type="Proteomes" id="UP000436088">
    <property type="component" value="Unassembled WGS sequence"/>
</dbReference>
<keyword evidence="5 9" id="KW-0238">DNA-binding</keyword>
<dbReference type="CDD" id="cd00086">
    <property type="entry name" value="homeodomain"/>
    <property type="match status" value="1"/>
</dbReference>
<organism evidence="13 14">
    <name type="scientific">Hibiscus syriacus</name>
    <name type="common">Rose of Sharon</name>
    <dbReference type="NCBI Taxonomy" id="106335"/>
    <lineage>
        <taxon>Eukaryota</taxon>
        <taxon>Viridiplantae</taxon>
        <taxon>Streptophyta</taxon>
        <taxon>Embryophyta</taxon>
        <taxon>Tracheophyta</taxon>
        <taxon>Spermatophyta</taxon>
        <taxon>Magnoliopsida</taxon>
        <taxon>eudicotyledons</taxon>
        <taxon>Gunneridae</taxon>
        <taxon>Pentapetalae</taxon>
        <taxon>rosids</taxon>
        <taxon>malvids</taxon>
        <taxon>Malvales</taxon>
        <taxon>Malvaceae</taxon>
        <taxon>Malvoideae</taxon>
        <taxon>Hibiscus</taxon>
    </lineage>
</organism>
<keyword evidence="6 9" id="KW-0371">Homeobox</keyword>